<reference evidence="1" key="1">
    <citation type="submission" date="2021-01" db="EMBL/GenBank/DDBJ databases">
        <authorList>
            <person name="Corre E."/>
            <person name="Pelletier E."/>
            <person name="Niang G."/>
            <person name="Scheremetjew M."/>
            <person name="Finn R."/>
            <person name="Kale V."/>
            <person name="Holt S."/>
            <person name="Cochrane G."/>
            <person name="Meng A."/>
            <person name="Brown T."/>
            <person name="Cohen L."/>
        </authorList>
    </citation>
    <scope>NUCLEOTIDE SEQUENCE</scope>
    <source>
        <strain evidence="1">CCMP1594</strain>
    </source>
</reference>
<name>A0A7S4GBV9_9EUGL</name>
<dbReference type="AlphaFoldDB" id="A0A7S4GBV9"/>
<organism evidence="1">
    <name type="scientific">Eutreptiella gymnastica</name>
    <dbReference type="NCBI Taxonomy" id="73025"/>
    <lineage>
        <taxon>Eukaryota</taxon>
        <taxon>Discoba</taxon>
        <taxon>Euglenozoa</taxon>
        <taxon>Euglenida</taxon>
        <taxon>Spirocuta</taxon>
        <taxon>Euglenophyceae</taxon>
        <taxon>Eutreptiales</taxon>
        <taxon>Eutreptiaceae</taxon>
        <taxon>Eutreptiella</taxon>
    </lineage>
</organism>
<protein>
    <submittedName>
        <fullName evidence="1">Uncharacterized protein</fullName>
    </submittedName>
</protein>
<dbReference type="EMBL" id="HBJA01124707">
    <property type="protein sequence ID" value="CAE0831661.1"/>
    <property type="molecule type" value="Transcribed_RNA"/>
</dbReference>
<accession>A0A7S4GBV9</accession>
<gene>
    <name evidence="1" type="ORF">EGYM00163_LOCUS42943</name>
</gene>
<sequence>MNTEYEVRSIAEETMSSKHSTSMIECSNSSGGFCGVFSVGLFFWGERKKERLEIVLESGYAMSCDVSACKENLFCSSFSVCVFRRAQTTPWTEQQEGLFPSNSVLLPLVSQGGGGRQSASNFWRC</sequence>
<evidence type="ECO:0000313" key="1">
    <source>
        <dbReference type="EMBL" id="CAE0831661.1"/>
    </source>
</evidence>
<proteinExistence type="predicted"/>